<gene>
    <name evidence="1" type="ORF">BV25DRAFT_1767308</name>
</gene>
<sequence>LSATTSKDAWNKILARYEGKGEQKVAFLISELFRGTLSEDAPLETQINAMTRTAHTLAALGQPLDDKLIAVAIIISLPPSYDTLK</sequence>
<name>A0ACB8SZZ0_9AGAM</name>
<comment type="caution">
    <text evidence="1">The sequence shown here is derived from an EMBL/GenBank/DDBJ whole genome shotgun (WGS) entry which is preliminary data.</text>
</comment>
<feature type="non-terminal residue" evidence="1">
    <location>
        <position position="85"/>
    </location>
</feature>
<evidence type="ECO:0000313" key="1">
    <source>
        <dbReference type="EMBL" id="KAI0061979.1"/>
    </source>
</evidence>
<reference evidence="1" key="2">
    <citation type="journal article" date="2022" name="New Phytol.">
        <title>Evolutionary transition to the ectomycorrhizal habit in the genomes of a hyperdiverse lineage of mushroom-forming fungi.</title>
        <authorList>
            <person name="Looney B."/>
            <person name="Miyauchi S."/>
            <person name="Morin E."/>
            <person name="Drula E."/>
            <person name="Courty P.E."/>
            <person name="Kohler A."/>
            <person name="Kuo A."/>
            <person name="LaButti K."/>
            <person name="Pangilinan J."/>
            <person name="Lipzen A."/>
            <person name="Riley R."/>
            <person name="Andreopoulos W."/>
            <person name="He G."/>
            <person name="Johnson J."/>
            <person name="Nolan M."/>
            <person name="Tritt A."/>
            <person name="Barry K.W."/>
            <person name="Grigoriev I.V."/>
            <person name="Nagy L.G."/>
            <person name="Hibbett D."/>
            <person name="Henrissat B."/>
            <person name="Matheny P.B."/>
            <person name="Labbe J."/>
            <person name="Martin F.M."/>
        </authorList>
    </citation>
    <scope>NUCLEOTIDE SEQUENCE</scope>
    <source>
        <strain evidence="1">HHB10654</strain>
    </source>
</reference>
<organism evidence="1 2">
    <name type="scientific">Artomyces pyxidatus</name>
    <dbReference type="NCBI Taxonomy" id="48021"/>
    <lineage>
        <taxon>Eukaryota</taxon>
        <taxon>Fungi</taxon>
        <taxon>Dikarya</taxon>
        <taxon>Basidiomycota</taxon>
        <taxon>Agaricomycotina</taxon>
        <taxon>Agaricomycetes</taxon>
        <taxon>Russulales</taxon>
        <taxon>Auriscalpiaceae</taxon>
        <taxon>Artomyces</taxon>
    </lineage>
</organism>
<protein>
    <submittedName>
        <fullName evidence="1">Uncharacterized protein</fullName>
    </submittedName>
</protein>
<dbReference type="EMBL" id="MU277209">
    <property type="protein sequence ID" value="KAI0061979.1"/>
    <property type="molecule type" value="Genomic_DNA"/>
</dbReference>
<accession>A0ACB8SZZ0</accession>
<feature type="non-terminal residue" evidence="1">
    <location>
        <position position="1"/>
    </location>
</feature>
<reference evidence="1" key="1">
    <citation type="submission" date="2021-03" db="EMBL/GenBank/DDBJ databases">
        <authorList>
            <consortium name="DOE Joint Genome Institute"/>
            <person name="Ahrendt S."/>
            <person name="Looney B.P."/>
            <person name="Miyauchi S."/>
            <person name="Morin E."/>
            <person name="Drula E."/>
            <person name="Courty P.E."/>
            <person name="Chicoki N."/>
            <person name="Fauchery L."/>
            <person name="Kohler A."/>
            <person name="Kuo A."/>
            <person name="Labutti K."/>
            <person name="Pangilinan J."/>
            <person name="Lipzen A."/>
            <person name="Riley R."/>
            <person name="Andreopoulos W."/>
            <person name="He G."/>
            <person name="Johnson J."/>
            <person name="Barry K.W."/>
            <person name="Grigoriev I.V."/>
            <person name="Nagy L."/>
            <person name="Hibbett D."/>
            <person name="Henrissat B."/>
            <person name="Matheny P.B."/>
            <person name="Labbe J."/>
            <person name="Martin F."/>
        </authorList>
    </citation>
    <scope>NUCLEOTIDE SEQUENCE</scope>
    <source>
        <strain evidence="1">HHB10654</strain>
    </source>
</reference>
<keyword evidence="2" id="KW-1185">Reference proteome</keyword>
<dbReference type="Proteomes" id="UP000814140">
    <property type="component" value="Unassembled WGS sequence"/>
</dbReference>
<proteinExistence type="predicted"/>
<evidence type="ECO:0000313" key="2">
    <source>
        <dbReference type="Proteomes" id="UP000814140"/>
    </source>
</evidence>